<dbReference type="PROSITE" id="PS50943">
    <property type="entry name" value="HTH_CROC1"/>
    <property type="match status" value="1"/>
</dbReference>
<dbReference type="InterPro" id="IPR010982">
    <property type="entry name" value="Lambda_DNA-bd_dom_sf"/>
</dbReference>
<dbReference type="Pfam" id="PF01381">
    <property type="entry name" value="HTH_3"/>
    <property type="match status" value="1"/>
</dbReference>
<evidence type="ECO:0000259" key="2">
    <source>
        <dbReference type="PROSITE" id="PS50943"/>
    </source>
</evidence>
<name>A0A1T4QZV1_9BACT</name>
<accession>A0A1T4QZV1</accession>
<dbReference type="AlphaFoldDB" id="A0A1T4QZV1"/>
<dbReference type="Proteomes" id="UP000190367">
    <property type="component" value="Unassembled WGS sequence"/>
</dbReference>
<gene>
    <name evidence="3" type="ORF">SAMN04488128_102711</name>
</gene>
<dbReference type="PANTHER" id="PTHR46558:SF11">
    <property type="entry name" value="HTH-TYPE TRANSCRIPTIONAL REGULATOR XRE"/>
    <property type="match status" value="1"/>
</dbReference>
<dbReference type="EMBL" id="FUWZ01000002">
    <property type="protein sequence ID" value="SKA09254.1"/>
    <property type="molecule type" value="Genomic_DNA"/>
</dbReference>
<sequence>MLPDSELFYKQLAEQIKFERVKKDISQQNLADYLGLSRTSVMNIETSRHKPSLYQVLQIATYLNIDYTTLIPFKSTKADDNNSDSVELKEGLTDQGSIDELDKSSKAAITNFLSGLK</sequence>
<evidence type="ECO:0000313" key="3">
    <source>
        <dbReference type="EMBL" id="SKA09254.1"/>
    </source>
</evidence>
<dbReference type="SUPFAM" id="SSF47413">
    <property type="entry name" value="lambda repressor-like DNA-binding domains"/>
    <property type="match status" value="1"/>
</dbReference>
<dbReference type="RefSeq" id="WP_078669228.1">
    <property type="nucleotide sequence ID" value="NZ_FUWZ01000002.1"/>
</dbReference>
<proteinExistence type="predicted"/>
<dbReference type="CDD" id="cd00093">
    <property type="entry name" value="HTH_XRE"/>
    <property type="match status" value="1"/>
</dbReference>
<keyword evidence="1" id="KW-0238">DNA-binding</keyword>
<organism evidence="3 4">
    <name type="scientific">Chitinophaga eiseniae</name>
    <dbReference type="NCBI Taxonomy" id="634771"/>
    <lineage>
        <taxon>Bacteria</taxon>
        <taxon>Pseudomonadati</taxon>
        <taxon>Bacteroidota</taxon>
        <taxon>Chitinophagia</taxon>
        <taxon>Chitinophagales</taxon>
        <taxon>Chitinophagaceae</taxon>
        <taxon>Chitinophaga</taxon>
    </lineage>
</organism>
<dbReference type="OrthoDB" id="2627663at2"/>
<evidence type="ECO:0000256" key="1">
    <source>
        <dbReference type="ARBA" id="ARBA00023125"/>
    </source>
</evidence>
<dbReference type="STRING" id="634771.SAMN04488128_102711"/>
<dbReference type="PANTHER" id="PTHR46558">
    <property type="entry name" value="TRACRIPTIONAL REGULATORY PROTEIN-RELATED-RELATED"/>
    <property type="match status" value="1"/>
</dbReference>
<dbReference type="SMART" id="SM00530">
    <property type="entry name" value="HTH_XRE"/>
    <property type="match status" value="1"/>
</dbReference>
<reference evidence="4" key="1">
    <citation type="submission" date="2017-02" db="EMBL/GenBank/DDBJ databases">
        <authorList>
            <person name="Varghese N."/>
            <person name="Submissions S."/>
        </authorList>
    </citation>
    <scope>NUCLEOTIDE SEQUENCE [LARGE SCALE GENOMIC DNA]</scope>
    <source>
        <strain evidence="4">DSM 22224</strain>
    </source>
</reference>
<keyword evidence="4" id="KW-1185">Reference proteome</keyword>
<evidence type="ECO:0000313" key="4">
    <source>
        <dbReference type="Proteomes" id="UP000190367"/>
    </source>
</evidence>
<feature type="domain" description="HTH cro/C1-type" evidence="2">
    <location>
        <begin position="16"/>
        <end position="70"/>
    </location>
</feature>
<protein>
    <submittedName>
        <fullName evidence="3">Helix-turn-helix</fullName>
    </submittedName>
</protein>
<dbReference type="InterPro" id="IPR001387">
    <property type="entry name" value="Cro/C1-type_HTH"/>
</dbReference>
<dbReference type="GO" id="GO:0003677">
    <property type="term" value="F:DNA binding"/>
    <property type="evidence" value="ECO:0007669"/>
    <property type="project" value="UniProtKB-KW"/>
</dbReference>
<dbReference type="Gene3D" id="1.10.260.40">
    <property type="entry name" value="lambda repressor-like DNA-binding domains"/>
    <property type="match status" value="1"/>
</dbReference>